<feature type="domain" description="Ketosynthase family 3 (KS3)" evidence="5">
    <location>
        <begin position="9"/>
        <end position="410"/>
    </location>
</feature>
<dbReference type="EMBL" id="AP035884">
    <property type="protein sequence ID" value="BFP53244.1"/>
    <property type="molecule type" value="Genomic_DNA"/>
</dbReference>
<dbReference type="InterPro" id="IPR020841">
    <property type="entry name" value="PKS_Beta-ketoAc_synthase_dom"/>
</dbReference>
<dbReference type="SMART" id="SM00825">
    <property type="entry name" value="PKS_KS"/>
    <property type="match status" value="1"/>
</dbReference>
<dbReference type="InterPro" id="IPR016039">
    <property type="entry name" value="Thiolase-like"/>
</dbReference>
<keyword evidence="2 4" id="KW-0808">Transferase</keyword>
<reference evidence="6" key="1">
    <citation type="submission" date="2024-07" db="EMBL/GenBank/DDBJ databases">
        <title>Complete genome sequences of cellulolytic bacteria, Kitasatospora sp. CMC57 and Streptomyces sp. CMC78, isolated from Japanese agricultural soil.</title>
        <authorList>
            <person name="Hashimoto T."/>
            <person name="Ito M."/>
            <person name="Iwamoto M."/>
            <person name="Fukahori D."/>
            <person name="Shoda T."/>
            <person name="Sakoda M."/>
            <person name="Morohoshi T."/>
            <person name="Mitsuboshi M."/>
            <person name="Nishizawa T."/>
        </authorList>
    </citation>
    <scope>NUCLEOTIDE SEQUENCE</scope>
    <source>
        <strain evidence="6">CMC78</strain>
    </source>
</reference>
<dbReference type="InterPro" id="IPR014031">
    <property type="entry name" value="Ketoacyl_synth_C"/>
</dbReference>
<dbReference type="PANTHER" id="PTHR11712:SF322">
    <property type="entry name" value="POLYKETIDE BETA-KETOACYL SYNTHASE 2-RELATED"/>
    <property type="match status" value="1"/>
</dbReference>
<keyword evidence="3" id="KW-0012">Acyltransferase</keyword>
<dbReference type="CDD" id="cd00832">
    <property type="entry name" value="CLF"/>
    <property type="match status" value="1"/>
</dbReference>
<dbReference type="PANTHER" id="PTHR11712">
    <property type="entry name" value="POLYKETIDE SYNTHASE-RELATED"/>
    <property type="match status" value="1"/>
</dbReference>
<dbReference type="GO" id="GO:0006633">
    <property type="term" value="P:fatty acid biosynthetic process"/>
    <property type="evidence" value="ECO:0007669"/>
    <property type="project" value="TreeGrafter"/>
</dbReference>
<evidence type="ECO:0000256" key="4">
    <source>
        <dbReference type="RuleBase" id="RU003694"/>
    </source>
</evidence>
<dbReference type="SUPFAM" id="SSF53901">
    <property type="entry name" value="Thiolase-like"/>
    <property type="match status" value="2"/>
</dbReference>
<gene>
    <name evidence="6" type="ORF">SCMC78_30510</name>
</gene>
<dbReference type="InterPro" id="IPR000794">
    <property type="entry name" value="Beta-ketoacyl_synthase"/>
</dbReference>
<evidence type="ECO:0000256" key="1">
    <source>
        <dbReference type="ARBA" id="ARBA00008467"/>
    </source>
</evidence>
<comment type="similarity">
    <text evidence="1 4">Belongs to the thiolase-like superfamily. Beta-ketoacyl-ACP synthases family.</text>
</comment>
<evidence type="ECO:0000313" key="6">
    <source>
        <dbReference type="EMBL" id="BFP53244.1"/>
    </source>
</evidence>
<dbReference type="PROSITE" id="PS52004">
    <property type="entry name" value="KS3_2"/>
    <property type="match status" value="1"/>
</dbReference>
<dbReference type="KEGG" id="stcm:SCMC78_30510"/>
<evidence type="ECO:0000259" key="5">
    <source>
        <dbReference type="PROSITE" id="PS52004"/>
    </source>
</evidence>
<organism evidence="6">
    <name type="scientific">Streptomyces sp. CMC78</name>
    <dbReference type="NCBI Taxonomy" id="3231512"/>
    <lineage>
        <taxon>Bacteria</taxon>
        <taxon>Bacillati</taxon>
        <taxon>Actinomycetota</taxon>
        <taxon>Actinomycetes</taxon>
        <taxon>Kitasatosporales</taxon>
        <taxon>Streptomycetaceae</taxon>
        <taxon>Streptomyces</taxon>
    </lineage>
</organism>
<dbReference type="Pfam" id="PF02801">
    <property type="entry name" value="Ketoacyl-synt_C"/>
    <property type="match status" value="1"/>
</dbReference>
<evidence type="ECO:0000256" key="3">
    <source>
        <dbReference type="ARBA" id="ARBA00023315"/>
    </source>
</evidence>
<proteinExistence type="inferred from homology"/>
<dbReference type="Pfam" id="PF00109">
    <property type="entry name" value="ketoacyl-synt"/>
    <property type="match status" value="1"/>
</dbReference>
<dbReference type="InterPro" id="IPR014030">
    <property type="entry name" value="Ketoacyl_synth_N"/>
</dbReference>
<dbReference type="GO" id="GO:0004315">
    <property type="term" value="F:3-oxoacyl-[acyl-carrier-protein] synthase activity"/>
    <property type="evidence" value="ECO:0007669"/>
    <property type="project" value="TreeGrafter"/>
</dbReference>
<dbReference type="AlphaFoldDB" id="A0AB33KIE7"/>
<protein>
    <submittedName>
        <fullName evidence="6">Ketosynthase chain-length factor</fullName>
    </submittedName>
</protein>
<sequence length="412" mass="41883">MSAPGGGDRGRTLITGMGLATPHGVDVEDFWAATRVGKNAIGPVTRFDASGYPARLAGEIRGFSAADHLPGRLVAQTDRVTQLALVAADRAFRDAGVAPGDLPAYGMGVVTAAGSGGFEFGERELRKLWSLGANHVSAYQSFAWFPTANTGQIAIRSDSRGPNGVVVGDQAGGLDALGQARRLIRRGTGLVAAGGFEASLTPLGWAARLSTGLMSTSDDPDRAYLPFHPAARGYVPGEGGALLILEDERSALARGAATAHAELAGYSATLDPRPGSGREPGLRRAIELALADAGVAPAEVDVVFADAAGSPEPDAVEVAAVAGVFGPRAVPVTAPKTMIGRLQAGGAPVDVVTAVLAIREGLIPPTADAESATARELDLVVGRPRTASVGTALVLARGHGGFNSAVVLRAVD</sequence>
<dbReference type="Gene3D" id="3.40.47.10">
    <property type="match status" value="2"/>
</dbReference>
<name>A0AB33KIE7_9ACTN</name>
<evidence type="ECO:0000256" key="2">
    <source>
        <dbReference type="ARBA" id="ARBA00022679"/>
    </source>
</evidence>
<accession>A0AB33KIE7</accession>